<dbReference type="Proteomes" id="UP000796761">
    <property type="component" value="Unassembled WGS sequence"/>
</dbReference>
<name>A0A8K1GP36_9PASS</name>
<protein>
    <submittedName>
        <fullName evidence="1">Uncharacterized protein</fullName>
    </submittedName>
</protein>
<organism evidence="1 2">
    <name type="scientific">Zosterops borbonicus</name>
    <dbReference type="NCBI Taxonomy" id="364589"/>
    <lineage>
        <taxon>Eukaryota</taxon>
        <taxon>Metazoa</taxon>
        <taxon>Chordata</taxon>
        <taxon>Craniata</taxon>
        <taxon>Vertebrata</taxon>
        <taxon>Euteleostomi</taxon>
        <taxon>Archelosauria</taxon>
        <taxon>Archosauria</taxon>
        <taxon>Dinosauria</taxon>
        <taxon>Saurischia</taxon>
        <taxon>Theropoda</taxon>
        <taxon>Coelurosauria</taxon>
        <taxon>Aves</taxon>
        <taxon>Neognathae</taxon>
        <taxon>Neoaves</taxon>
        <taxon>Telluraves</taxon>
        <taxon>Australaves</taxon>
        <taxon>Passeriformes</taxon>
        <taxon>Sylvioidea</taxon>
        <taxon>Zosteropidae</taxon>
        <taxon>Zosterops</taxon>
    </lineage>
</organism>
<comment type="caution">
    <text evidence="1">The sequence shown here is derived from an EMBL/GenBank/DDBJ whole genome shotgun (WGS) entry which is preliminary data.</text>
</comment>
<keyword evidence="2" id="KW-1185">Reference proteome</keyword>
<gene>
    <name evidence="1" type="ORF">HGM15179_004402</name>
</gene>
<sequence length="144" mass="15846">MLINEKALLTAMGLKKSSGKRKQELSISGNGDSCAEETKEKDKFSWDLSGLNVAGDETKTKKTALQVLEKIELQQKGQINKAPFGKVIQKATKTLALNYIRDLCCSSASKRGNRGILYFYFGESSLSKGTWSLTRYNGALDQSV</sequence>
<accession>A0A8K1GP36</accession>
<proteinExistence type="predicted"/>
<dbReference type="EMBL" id="SWJQ01000090">
    <property type="protein sequence ID" value="TRZ22694.1"/>
    <property type="molecule type" value="Genomic_DNA"/>
</dbReference>
<reference evidence="1" key="1">
    <citation type="submission" date="2019-04" db="EMBL/GenBank/DDBJ databases">
        <title>Genome assembly of Zosterops borbonicus 15179.</title>
        <authorList>
            <person name="Leroy T."/>
            <person name="Anselmetti Y."/>
            <person name="Tilak M.-K."/>
            <person name="Nabholz B."/>
        </authorList>
    </citation>
    <scope>NUCLEOTIDE SEQUENCE</scope>
    <source>
        <strain evidence="1">HGM_15179</strain>
        <tissue evidence="1">Muscle</tissue>
    </source>
</reference>
<evidence type="ECO:0000313" key="1">
    <source>
        <dbReference type="EMBL" id="TRZ22694.1"/>
    </source>
</evidence>
<dbReference type="AlphaFoldDB" id="A0A8K1GP36"/>
<evidence type="ECO:0000313" key="2">
    <source>
        <dbReference type="Proteomes" id="UP000796761"/>
    </source>
</evidence>